<dbReference type="EMBL" id="QGTJ01000002">
    <property type="protein sequence ID" value="PWV64772.1"/>
    <property type="molecule type" value="Genomic_DNA"/>
</dbReference>
<feature type="repeat" description="TPR" evidence="1">
    <location>
        <begin position="185"/>
        <end position="218"/>
    </location>
</feature>
<dbReference type="PROSITE" id="PS50005">
    <property type="entry name" value="TPR"/>
    <property type="match status" value="4"/>
</dbReference>
<comment type="caution">
    <text evidence="3">The sequence shown here is derived from an EMBL/GenBank/DDBJ whole genome shotgun (WGS) entry which is preliminary data.</text>
</comment>
<evidence type="ECO:0000256" key="1">
    <source>
        <dbReference type="PROSITE-ProRule" id="PRU00339"/>
    </source>
</evidence>
<dbReference type="AlphaFoldDB" id="A0A317MZQ1"/>
<dbReference type="Pfam" id="PF13176">
    <property type="entry name" value="TPR_7"/>
    <property type="match status" value="1"/>
</dbReference>
<dbReference type="InterPro" id="IPR019734">
    <property type="entry name" value="TPR_rpt"/>
</dbReference>
<dbReference type="GO" id="GO:0032259">
    <property type="term" value="P:methylation"/>
    <property type="evidence" value="ECO:0007669"/>
    <property type="project" value="UniProtKB-KW"/>
</dbReference>
<feature type="domain" description="Methyltransferase type 11" evidence="2">
    <location>
        <begin position="287"/>
        <end position="379"/>
    </location>
</feature>
<dbReference type="PANTHER" id="PTHR44809">
    <property type="match status" value="1"/>
</dbReference>
<protein>
    <submittedName>
        <fullName evidence="3">Putative TPR repeat methyltransferase</fullName>
    </submittedName>
</protein>
<sequence>MIEATSLNRADATPPEGGLALAVSLHREGRFEEAAALYAAALEDHPEHPDPLHFFGVLRHQQGRSDEAVELIERALQQAPEYVDAWVNLGNIHKESGRHEQAEAAYRRALEHDDEHVGAWNNLAVMLRLRGEAAAAADAYRRVAALAPDFADAYFKLGIVLRQCGTLADVVEALQRAIELDPHHAQAHYNLGYMLYMAGEREAATQVFRDWIAFDADNPIARHMLAALSGEDVPERAADDYVARTFDGFADSFDEVLLQNLDYHAPELLRAAVTAALGEGRGDLAVVDAGCGTGLCGPWLKPYARVLIGIDLSVGMLRKADARGGYDHLFAAELTAFLSAYPGNFGLIVSADTLCYFGALEGFAAAARIGLAPGGLLAFSVERLDEPPAAGYTIRPHGRYAHHADYVRATLAAAGLVDIQFAAGVLRQELGEPVHGWIVLARAPELA</sequence>
<gene>
    <name evidence="3" type="ORF">C7443_102425</name>
</gene>
<feature type="repeat" description="TPR" evidence="1">
    <location>
        <begin position="151"/>
        <end position="184"/>
    </location>
</feature>
<keyword evidence="3" id="KW-0808">Transferase</keyword>
<dbReference type="RefSeq" id="WP_110017402.1">
    <property type="nucleotide sequence ID" value="NZ_QGTJ01000002.1"/>
</dbReference>
<dbReference type="CDD" id="cd02440">
    <property type="entry name" value="AdoMet_MTases"/>
    <property type="match status" value="1"/>
</dbReference>
<keyword evidence="3" id="KW-0489">Methyltransferase</keyword>
<feature type="repeat" description="TPR" evidence="1">
    <location>
        <begin position="49"/>
        <end position="82"/>
    </location>
</feature>
<organism evidence="3 4">
    <name type="scientific">Plasticicumulans acidivorans</name>
    <dbReference type="NCBI Taxonomy" id="886464"/>
    <lineage>
        <taxon>Bacteria</taxon>
        <taxon>Pseudomonadati</taxon>
        <taxon>Pseudomonadota</taxon>
        <taxon>Gammaproteobacteria</taxon>
        <taxon>Candidatus Competibacteraceae</taxon>
        <taxon>Plasticicumulans</taxon>
    </lineage>
</organism>
<dbReference type="Gene3D" id="3.40.50.150">
    <property type="entry name" value="Vaccinia Virus protein VP39"/>
    <property type="match status" value="1"/>
</dbReference>
<dbReference type="PANTHER" id="PTHR44809:SF1">
    <property type="entry name" value="PROTEIN O-MANNOSYL-TRANSFERASE TMTC1"/>
    <property type="match status" value="1"/>
</dbReference>
<accession>A0A317MZQ1</accession>
<dbReference type="InterPro" id="IPR011990">
    <property type="entry name" value="TPR-like_helical_dom_sf"/>
</dbReference>
<dbReference type="Pfam" id="PF13432">
    <property type="entry name" value="TPR_16"/>
    <property type="match status" value="1"/>
</dbReference>
<dbReference type="InterPro" id="IPR052943">
    <property type="entry name" value="TMTC_O-mannosyl-trnsfr"/>
</dbReference>
<dbReference type="SUPFAM" id="SSF53335">
    <property type="entry name" value="S-adenosyl-L-methionine-dependent methyltransferases"/>
    <property type="match status" value="1"/>
</dbReference>
<dbReference type="SUPFAM" id="SSF48452">
    <property type="entry name" value="TPR-like"/>
    <property type="match status" value="1"/>
</dbReference>
<evidence type="ECO:0000313" key="3">
    <source>
        <dbReference type="EMBL" id="PWV64772.1"/>
    </source>
</evidence>
<dbReference type="InterPro" id="IPR029063">
    <property type="entry name" value="SAM-dependent_MTases_sf"/>
</dbReference>
<dbReference type="OrthoDB" id="9809392at2"/>
<dbReference type="PROSITE" id="PS50293">
    <property type="entry name" value="TPR_REGION"/>
    <property type="match status" value="2"/>
</dbReference>
<dbReference type="Pfam" id="PF14559">
    <property type="entry name" value="TPR_19"/>
    <property type="match status" value="1"/>
</dbReference>
<dbReference type="Pfam" id="PF08241">
    <property type="entry name" value="Methyltransf_11"/>
    <property type="match status" value="1"/>
</dbReference>
<dbReference type="InterPro" id="IPR013216">
    <property type="entry name" value="Methyltransf_11"/>
</dbReference>
<dbReference type="GO" id="GO:0008757">
    <property type="term" value="F:S-adenosylmethionine-dependent methyltransferase activity"/>
    <property type="evidence" value="ECO:0007669"/>
    <property type="project" value="InterPro"/>
</dbReference>
<feature type="repeat" description="TPR" evidence="1">
    <location>
        <begin position="83"/>
        <end position="116"/>
    </location>
</feature>
<reference evidence="3 4" key="1">
    <citation type="submission" date="2018-05" db="EMBL/GenBank/DDBJ databases">
        <title>Genomic Encyclopedia of Type Strains, Phase IV (KMG-IV): sequencing the most valuable type-strain genomes for metagenomic binning, comparative biology and taxonomic classification.</title>
        <authorList>
            <person name="Goeker M."/>
        </authorList>
    </citation>
    <scope>NUCLEOTIDE SEQUENCE [LARGE SCALE GENOMIC DNA]</scope>
    <source>
        <strain evidence="3 4">DSM 23606</strain>
    </source>
</reference>
<dbReference type="Gene3D" id="1.25.40.10">
    <property type="entry name" value="Tetratricopeptide repeat domain"/>
    <property type="match status" value="3"/>
</dbReference>
<dbReference type="SMART" id="SM00028">
    <property type="entry name" value="TPR"/>
    <property type="match status" value="6"/>
</dbReference>
<name>A0A317MZQ1_9GAMM</name>
<keyword evidence="4" id="KW-1185">Reference proteome</keyword>
<dbReference type="Proteomes" id="UP000246569">
    <property type="component" value="Unassembled WGS sequence"/>
</dbReference>
<evidence type="ECO:0000313" key="4">
    <source>
        <dbReference type="Proteomes" id="UP000246569"/>
    </source>
</evidence>
<evidence type="ECO:0000259" key="2">
    <source>
        <dbReference type="Pfam" id="PF08241"/>
    </source>
</evidence>
<proteinExistence type="predicted"/>
<keyword evidence="1" id="KW-0802">TPR repeat</keyword>